<dbReference type="FunFam" id="3.40.50.300:FF:001091">
    <property type="entry name" value="Probable disease resistance protein At1g61300"/>
    <property type="match status" value="1"/>
</dbReference>
<dbReference type="GO" id="GO:0002758">
    <property type="term" value="P:innate immune response-activating signaling pathway"/>
    <property type="evidence" value="ECO:0007669"/>
    <property type="project" value="UniProtKB-ARBA"/>
</dbReference>
<dbReference type="InterPro" id="IPR055414">
    <property type="entry name" value="LRR_R13L4/SHOC2-like"/>
</dbReference>
<dbReference type="RefSeq" id="XP_022684760.1">
    <property type="nucleotide sequence ID" value="XM_022829025.1"/>
</dbReference>
<dbReference type="InterPro" id="IPR036388">
    <property type="entry name" value="WH-like_DNA-bd_sf"/>
</dbReference>
<gene>
    <name evidence="12" type="primary">LOC101770511</name>
    <name evidence="11" type="ORF">SETIT_8G064900v2</name>
</gene>
<protein>
    <recommendedName>
        <fullName evidence="14">NB-ARC domain-containing protein</fullName>
    </recommendedName>
</protein>
<dbReference type="Pfam" id="PF00931">
    <property type="entry name" value="NB-ARC"/>
    <property type="match status" value="1"/>
</dbReference>
<evidence type="ECO:0000313" key="12">
    <source>
        <dbReference type="EnsemblPlants" id="KQK93937"/>
    </source>
</evidence>
<evidence type="ECO:0000256" key="6">
    <source>
        <dbReference type="ARBA" id="ARBA00023054"/>
    </source>
</evidence>
<dbReference type="InterPro" id="IPR032675">
    <property type="entry name" value="LRR_dom_sf"/>
</dbReference>
<evidence type="ECO:0000256" key="2">
    <source>
        <dbReference type="ARBA" id="ARBA00022614"/>
    </source>
</evidence>
<feature type="domain" description="Disease resistance R13L4/SHOC-2-like LRR" evidence="10">
    <location>
        <begin position="546"/>
        <end position="874"/>
    </location>
</feature>
<keyword evidence="2" id="KW-0433">Leucine-rich repeat</keyword>
<dbReference type="Gene3D" id="1.10.10.10">
    <property type="entry name" value="Winged helix-like DNA-binding domain superfamily/Winged helix DNA-binding domain"/>
    <property type="match status" value="1"/>
</dbReference>
<dbReference type="GeneID" id="101770511"/>
<keyword evidence="13" id="KW-1185">Reference proteome</keyword>
<keyword evidence="3" id="KW-0677">Repeat</keyword>
<evidence type="ECO:0000256" key="1">
    <source>
        <dbReference type="ARBA" id="ARBA00008894"/>
    </source>
</evidence>
<dbReference type="InterPro" id="IPR042197">
    <property type="entry name" value="Apaf_helical"/>
</dbReference>
<dbReference type="GO" id="GO:0042742">
    <property type="term" value="P:defense response to bacterium"/>
    <property type="evidence" value="ECO:0007669"/>
    <property type="project" value="UniProtKB-ARBA"/>
</dbReference>
<name>K3ZH86_SETIT</name>
<feature type="domain" description="NB-ARC" evidence="7">
    <location>
        <begin position="176"/>
        <end position="345"/>
    </location>
</feature>
<evidence type="ECO:0000313" key="13">
    <source>
        <dbReference type="Proteomes" id="UP000004995"/>
    </source>
</evidence>
<dbReference type="InterPro" id="IPR038005">
    <property type="entry name" value="RX-like_CC"/>
</dbReference>
<dbReference type="PANTHER" id="PTHR23155">
    <property type="entry name" value="DISEASE RESISTANCE PROTEIN RP"/>
    <property type="match status" value="1"/>
</dbReference>
<evidence type="ECO:0000256" key="4">
    <source>
        <dbReference type="ARBA" id="ARBA00022741"/>
    </source>
</evidence>
<dbReference type="PANTHER" id="PTHR23155:SF931">
    <property type="entry name" value="OS01G0547000 PROTEIN"/>
    <property type="match status" value="1"/>
</dbReference>
<keyword evidence="5" id="KW-0611">Plant defense</keyword>
<dbReference type="Pfam" id="PF23598">
    <property type="entry name" value="LRR_14"/>
    <property type="match status" value="1"/>
</dbReference>
<dbReference type="PRINTS" id="PR00364">
    <property type="entry name" value="DISEASERSIST"/>
</dbReference>
<feature type="domain" description="Disease resistance protein winged helix" evidence="9">
    <location>
        <begin position="431"/>
        <end position="502"/>
    </location>
</feature>
<evidence type="ECO:0000259" key="9">
    <source>
        <dbReference type="Pfam" id="PF23559"/>
    </source>
</evidence>
<evidence type="ECO:0000259" key="10">
    <source>
        <dbReference type="Pfam" id="PF23598"/>
    </source>
</evidence>
<keyword evidence="4" id="KW-0547">Nucleotide-binding</keyword>
<sequence>MAEAVVGVLLGKLSVALMNEAATYASSIICKESSELKALFGEIRKAEGELEIMKAYLHDSEKLKDTNEIAGIFVNKIRDLAFRIEDVVDEFAYKIEDNKQEGFRAKMKKMLKNGKTWRRLALELRDINCKLEDAAKRKDLYAMPGMERGARDCDHHARTTNQTSCFARDEDLVGIQDNAEKLKRWLVGDFEERYKIATVWGMGGVGKTSLVDYVYRIVKVEFDAAAWITVSKSYKVEELLRKVAREFGITIDVSNMELRSLVEVIRSHLKGKRYILVLDDIWEKDLWINKIMDVFPTNWVSRFVFTSRKYEVASLATRNCAVKLDPMGENHSWKLFCRLAFRNNDEKSCPTELHDLAMKFLRKCEGLPIAIACIGRLLSCKPSTLTEWNNVYEELELQSTNNVIPGVDTILKVSLEDLPYELKNCFLHCAIFPEDCLLKRKRLIRHWITAGFIKKKESKTLEEVAEGCLNELVNRSLLQVVKKNEFGRVKCCRMHDIIHHLALEKAKEECFGKVYEGPETFSVDSTRRLSIQSTNIEPLCQSGVTHLRAIHAFTSDVDIDLLRPIFMSSHLLSTLDLQGTKIKMLPNEVFNLFNLRFLGLRYTEIEILPKALGRLKNLEVLDALFTPLLSLPEEVAKLQRLWFLYACTLHKERTLQRYGGIKVPRTIRNLTGLHAMETIEATLETLCDVASLTELRAFSVCDVKSEHSLNLCRAIMNMSHLVHLSIAALDENQVLPLEALCLPGTLSKLVLQGWLEKKRMPRILSSWLHLNNLSKLSLIFSKLDEDSFSSLKVLGGLCYLELVKAYDGKKLFFSALSFPRLRRLAIWSAQQLNRVEIEEGALESLEELMFTDCPELNCLPYGIEFLKDLEELRLEDTAEELIEKLRQESRGHQDNEELVKISHVRKVVIILSEKNIRERIR</sequence>
<dbReference type="AlphaFoldDB" id="K3ZH86"/>
<evidence type="ECO:0000259" key="7">
    <source>
        <dbReference type="Pfam" id="PF00931"/>
    </source>
</evidence>
<reference evidence="12" key="3">
    <citation type="submission" date="2018-08" db="UniProtKB">
        <authorList>
            <consortium name="EnsemblPlants"/>
        </authorList>
    </citation>
    <scope>IDENTIFICATION</scope>
    <source>
        <strain evidence="12">Yugu1</strain>
    </source>
</reference>
<dbReference type="InterPro" id="IPR041118">
    <property type="entry name" value="Rx_N"/>
</dbReference>
<dbReference type="SUPFAM" id="SSF52540">
    <property type="entry name" value="P-loop containing nucleoside triphosphate hydrolases"/>
    <property type="match status" value="1"/>
</dbReference>
<dbReference type="GO" id="GO:0009626">
    <property type="term" value="P:plant-type hypersensitive response"/>
    <property type="evidence" value="ECO:0007669"/>
    <property type="project" value="UniProtKB-ARBA"/>
</dbReference>
<comment type="similarity">
    <text evidence="1">Belongs to the disease resistance NB-LRR family.</text>
</comment>
<reference evidence="11 13" key="1">
    <citation type="journal article" date="2012" name="Nat. Biotechnol.">
        <title>Reference genome sequence of the model plant Setaria.</title>
        <authorList>
            <person name="Bennetzen J.L."/>
            <person name="Schmutz J."/>
            <person name="Wang H."/>
            <person name="Percifield R."/>
            <person name="Hawkins J."/>
            <person name="Pontaroli A.C."/>
            <person name="Estep M."/>
            <person name="Feng L."/>
            <person name="Vaughn J.N."/>
            <person name="Grimwood J."/>
            <person name="Jenkins J."/>
            <person name="Barry K."/>
            <person name="Lindquist E."/>
            <person name="Hellsten U."/>
            <person name="Deshpande S."/>
            <person name="Wang X."/>
            <person name="Wu X."/>
            <person name="Mitros T."/>
            <person name="Triplett J."/>
            <person name="Yang X."/>
            <person name="Ye C.Y."/>
            <person name="Mauro-Herrera M."/>
            <person name="Wang L."/>
            <person name="Li P."/>
            <person name="Sharma M."/>
            <person name="Sharma R."/>
            <person name="Ronald P.C."/>
            <person name="Panaud O."/>
            <person name="Kellogg E.A."/>
            <person name="Brutnell T.P."/>
            <person name="Doust A.N."/>
            <person name="Tuskan G.A."/>
            <person name="Rokhsar D."/>
            <person name="Devos K.M."/>
        </authorList>
    </citation>
    <scope>NUCLEOTIDE SEQUENCE [LARGE SCALE GENOMIC DNA]</scope>
    <source>
        <strain evidence="13">cv. Yugu1</strain>
        <strain evidence="11">Yugu1</strain>
    </source>
</reference>
<dbReference type="InterPro" id="IPR044974">
    <property type="entry name" value="Disease_R_plants"/>
</dbReference>
<dbReference type="HOGENOM" id="CLU_000837_25_4_1"/>
<feature type="domain" description="Disease resistance N-terminal" evidence="8">
    <location>
        <begin position="5"/>
        <end position="105"/>
    </location>
</feature>
<dbReference type="Proteomes" id="UP000004995">
    <property type="component" value="Unassembled WGS sequence"/>
</dbReference>
<evidence type="ECO:0008006" key="14">
    <source>
        <dbReference type="Google" id="ProtNLM"/>
    </source>
</evidence>
<dbReference type="CDD" id="cd14798">
    <property type="entry name" value="RX-CC_like"/>
    <property type="match status" value="1"/>
</dbReference>
<dbReference type="InterPro" id="IPR027417">
    <property type="entry name" value="P-loop_NTPase"/>
</dbReference>
<evidence type="ECO:0000313" key="11">
    <source>
        <dbReference type="EMBL" id="RCV37464.1"/>
    </source>
</evidence>
<dbReference type="RefSeq" id="XP_022684761.1">
    <property type="nucleotide sequence ID" value="XM_022829026.1"/>
</dbReference>
<evidence type="ECO:0000259" key="8">
    <source>
        <dbReference type="Pfam" id="PF18052"/>
    </source>
</evidence>
<dbReference type="EMBL" id="CM003535">
    <property type="protein sequence ID" value="RCV37464.1"/>
    <property type="molecule type" value="Genomic_DNA"/>
</dbReference>
<keyword evidence="6" id="KW-0175">Coiled coil</keyword>
<dbReference type="STRING" id="4555.K3ZH86"/>
<dbReference type="EMBL" id="AGNK02004719">
    <property type="status" value="NOT_ANNOTATED_CDS"/>
    <property type="molecule type" value="Genomic_DNA"/>
</dbReference>
<dbReference type="InterPro" id="IPR058922">
    <property type="entry name" value="WHD_DRP"/>
</dbReference>
<dbReference type="Pfam" id="PF23559">
    <property type="entry name" value="WHD_DRP"/>
    <property type="match status" value="1"/>
</dbReference>
<evidence type="ECO:0000256" key="3">
    <source>
        <dbReference type="ARBA" id="ARBA00022737"/>
    </source>
</evidence>
<dbReference type="Pfam" id="PF18052">
    <property type="entry name" value="Rx_N"/>
    <property type="match status" value="1"/>
</dbReference>
<proteinExistence type="inferred from homology"/>
<dbReference type="OrthoDB" id="598235at2759"/>
<dbReference type="GO" id="GO:0043531">
    <property type="term" value="F:ADP binding"/>
    <property type="evidence" value="ECO:0007669"/>
    <property type="project" value="InterPro"/>
</dbReference>
<evidence type="ECO:0000256" key="5">
    <source>
        <dbReference type="ARBA" id="ARBA00022821"/>
    </source>
</evidence>
<dbReference type="RefSeq" id="XP_022684762.1">
    <property type="nucleotide sequence ID" value="XM_022829027.1"/>
</dbReference>
<dbReference type="Gramene" id="KQK93937">
    <property type="protein sequence ID" value="KQK93937"/>
    <property type="gene ID" value="SETIT_025938mg"/>
</dbReference>
<dbReference type="FunFam" id="1.10.10.10:FF:000322">
    <property type="entry name" value="Probable disease resistance protein At1g63360"/>
    <property type="match status" value="1"/>
</dbReference>
<dbReference type="Gene3D" id="1.10.8.430">
    <property type="entry name" value="Helical domain of apoptotic protease-activating factors"/>
    <property type="match status" value="1"/>
</dbReference>
<dbReference type="eggNOG" id="KOG4658">
    <property type="taxonomic scope" value="Eukaryota"/>
</dbReference>
<reference evidence="11" key="2">
    <citation type="submission" date="2015-07" db="EMBL/GenBank/DDBJ databases">
        <authorList>
            <person name="Noorani M."/>
        </authorList>
    </citation>
    <scope>NUCLEOTIDE SEQUENCE</scope>
    <source>
        <strain evidence="11">Yugu1</strain>
    </source>
</reference>
<dbReference type="OMA" id="HCADLCD"/>
<dbReference type="InterPro" id="IPR002182">
    <property type="entry name" value="NB-ARC"/>
</dbReference>
<dbReference type="Gene3D" id="1.20.5.4130">
    <property type="match status" value="1"/>
</dbReference>
<dbReference type="SUPFAM" id="SSF52058">
    <property type="entry name" value="L domain-like"/>
    <property type="match status" value="1"/>
</dbReference>
<dbReference type="EnsemblPlants" id="KQK93937">
    <property type="protein sequence ID" value="KQK93937"/>
    <property type="gene ID" value="SETIT_025938mg"/>
</dbReference>
<dbReference type="Gene3D" id="3.40.50.300">
    <property type="entry name" value="P-loop containing nucleotide triphosphate hydrolases"/>
    <property type="match status" value="1"/>
</dbReference>
<organism evidence="11">
    <name type="scientific">Setaria italica</name>
    <name type="common">Foxtail millet</name>
    <name type="synonym">Panicum italicum</name>
    <dbReference type="NCBI Taxonomy" id="4555"/>
    <lineage>
        <taxon>Eukaryota</taxon>
        <taxon>Viridiplantae</taxon>
        <taxon>Streptophyta</taxon>
        <taxon>Embryophyta</taxon>
        <taxon>Tracheophyta</taxon>
        <taxon>Spermatophyta</taxon>
        <taxon>Magnoliopsida</taxon>
        <taxon>Liliopsida</taxon>
        <taxon>Poales</taxon>
        <taxon>Poaceae</taxon>
        <taxon>PACMAD clade</taxon>
        <taxon>Panicoideae</taxon>
        <taxon>Panicodae</taxon>
        <taxon>Paniceae</taxon>
        <taxon>Cenchrinae</taxon>
        <taxon>Setaria</taxon>
    </lineage>
</organism>
<accession>K3ZH86</accession>
<dbReference type="Gene3D" id="3.80.10.10">
    <property type="entry name" value="Ribonuclease Inhibitor"/>
    <property type="match status" value="1"/>
</dbReference>